<keyword evidence="7" id="KW-1185">Reference proteome</keyword>
<dbReference type="HAMAP" id="MF_01030">
    <property type="entry name" value="D_Ser_dehydrat"/>
    <property type="match status" value="1"/>
</dbReference>
<dbReference type="NCBIfam" id="TIGR02035">
    <property type="entry name" value="D_Ser_am_lyase"/>
    <property type="match status" value="1"/>
</dbReference>
<dbReference type="InterPro" id="IPR036052">
    <property type="entry name" value="TrpB-like_PALP_sf"/>
</dbReference>
<feature type="domain" description="Tryptophan synthase beta chain-like PALP" evidence="5">
    <location>
        <begin position="97"/>
        <end position="394"/>
    </location>
</feature>
<dbReference type="Gene3D" id="3.40.50.1100">
    <property type="match status" value="2"/>
</dbReference>
<reference evidence="7" key="1">
    <citation type="submission" date="2015-08" db="EMBL/GenBank/DDBJ databases">
        <title>Genome sequencing project for genomic taxonomy and phylogenomics of Bacillus-like bacteria.</title>
        <authorList>
            <person name="Liu B."/>
            <person name="Wang J."/>
            <person name="Zhu Y."/>
            <person name="Liu G."/>
            <person name="Chen Q."/>
            <person name="Chen Z."/>
            <person name="Lan J."/>
            <person name="Che J."/>
            <person name="Ge C."/>
            <person name="Shi H."/>
            <person name="Pan Z."/>
            <person name="Liu X."/>
        </authorList>
    </citation>
    <scope>NUCLEOTIDE SEQUENCE [LARGE SCALE GENOMIC DNA]</scope>
    <source>
        <strain evidence="7">FJAT-4402</strain>
    </source>
</reference>
<dbReference type="GO" id="GO:0030170">
    <property type="term" value="F:pyridoxal phosphate binding"/>
    <property type="evidence" value="ECO:0007669"/>
    <property type="project" value="InterPro"/>
</dbReference>
<dbReference type="GO" id="GO:0016836">
    <property type="term" value="F:hydro-lyase activity"/>
    <property type="evidence" value="ECO:0007669"/>
    <property type="project" value="UniProtKB-UniRule"/>
</dbReference>
<dbReference type="GO" id="GO:0036088">
    <property type="term" value="P:D-serine catabolic process"/>
    <property type="evidence" value="ECO:0007669"/>
    <property type="project" value="TreeGrafter"/>
</dbReference>
<comment type="cofactor">
    <cofactor evidence="1 4">
        <name>pyridoxal 5'-phosphate</name>
        <dbReference type="ChEBI" id="CHEBI:597326"/>
    </cofactor>
</comment>
<dbReference type="AlphaFoldDB" id="A0A0M3RAA8"/>
<dbReference type="GO" id="GO:0009097">
    <property type="term" value="P:isoleucine biosynthetic process"/>
    <property type="evidence" value="ECO:0007669"/>
    <property type="project" value="TreeGrafter"/>
</dbReference>
<comment type="catalytic activity">
    <reaction evidence="4">
        <text>D-serine = pyruvate + NH4(+)</text>
        <dbReference type="Rhea" id="RHEA:13977"/>
        <dbReference type="ChEBI" id="CHEBI:15361"/>
        <dbReference type="ChEBI" id="CHEBI:28938"/>
        <dbReference type="ChEBI" id="CHEBI:35247"/>
        <dbReference type="EC" id="4.3.1.18"/>
    </reaction>
</comment>
<accession>A0A0M3RAA8</accession>
<evidence type="ECO:0000256" key="3">
    <source>
        <dbReference type="ARBA" id="ARBA00023239"/>
    </source>
</evidence>
<name>A0A0M3RAA8_9BACI</name>
<proteinExistence type="inferred from homology"/>
<organism evidence="6 7">
    <name type="scientific">Bacillus gobiensis</name>
    <dbReference type="NCBI Taxonomy" id="1441095"/>
    <lineage>
        <taxon>Bacteria</taxon>
        <taxon>Bacillati</taxon>
        <taxon>Bacillota</taxon>
        <taxon>Bacilli</taxon>
        <taxon>Bacillales</taxon>
        <taxon>Bacillaceae</taxon>
        <taxon>Bacillus</taxon>
    </lineage>
</organism>
<reference evidence="6 7" key="2">
    <citation type="journal article" date="2016" name="Int. J. Syst. Evol. Microbiol.">
        <title>Bacillus gobiensis sp. nov., isolated from a soil sample.</title>
        <authorList>
            <person name="Liu B."/>
            <person name="Liu G.H."/>
            <person name="Cetin S."/>
            <person name="Schumann P."/>
            <person name="Pan Z.Z."/>
            <person name="Chen Q.Q."/>
        </authorList>
    </citation>
    <scope>NUCLEOTIDE SEQUENCE [LARGE SCALE GENOMIC DNA]</scope>
    <source>
        <strain evidence="6 7">FJAT-4402</strain>
    </source>
</reference>
<protein>
    <recommendedName>
        <fullName evidence="4">Probable D-serine dehydratase</fullName>
        <ecNumber evidence="4">4.3.1.18</ecNumber>
    </recommendedName>
    <alternativeName>
        <fullName evidence="4">D-serine deaminase</fullName>
        <shortName evidence="4">DSD</shortName>
    </alternativeName>
</protein>
<evidence type="ECO:0000256" key="2">
    <source>
        <dbReference type="ARBA" id="ARBA00022898"/>
    </source>
</evidence>
<dbReference type="EMBL" id="CP012600">
    <property type="protein sequence ID" value="ALC82862.1"/>
    <property type="molecule type" value="Genomic_DNA"/>
</dbReference>
<dbReference type="PATRIC" id="fig|1441095.3.peg.3449"/>
<evidence type="ECO:0000259" key="5">
    <source>
        <dbReference type="Pfam" id="PF00291"/>
    </source>
</evidence>
<dbReference type="OrthoDB" id="9780546at2"/>
<dbReference type="NCBIfam" id="NF002823">
    <property type="entry name" value="PRK02991.1"/>
    <property type="match status" value="1"/>
</dbReference>
<sequence length="446" mass="49274">MKHLAGKSIPDWKKEHPILQDVSDKKEVFWTNPDYRGQHKPENLHPDAIEAAEKRLERFAPLIQTIFPETKAENGLIESPLRNIPALKAAIEDQYETKIDGRLLVKCDHDLPISGSIKARGGIYEVLKFAEETAIAGGMLALSDNYSVLNTDPFKKLFSRYQLSVGSTGNLGLSIGIMGAALGFQVTVHMSMDAKQWKKDLLRNKGVTVKEYEDDYSKAVEEGRKQALTDSRCHFIDDENSEDLFLGYATAASRLKRQLKEKGILVDHDHPLFVYLPCGVGGGPGGVAFGLKQIFQENVHCFFAEPTHSPCFLLGLVTGLHNGVSVQDFDLDNRTAADGLAVGRASGFVGKTVGQMLSGSYTINDDRLFSLLKTTADTENIYLEPSALAGFYGPVQLFNEASGKQFLNEQGLNEKMKNATHIVWATGGSMVPKEEIERYYLRGSEI</sequence>
<dbReference type="SUPFAM" id="SSF53686">
    <property type="entry name" value="Tryptophan synthase beta subunit-like PLP-dependent enzymes"/>
    <property type="match status" value="1"/>
</dbReference>
<dbReference type="PANTHER" id="PTHR48078">
    <property type="entry name" value="THREONINE DEHYDRATASE, MITOCHONDRIAL-RELATED"/>
    <property type="match status" value="1"/>
</dbReference>
<dbReference type="RefSeq" id="WP_053604677.1">
    <property type="nucleotide sequence ID" value="NZ_CP012600.1"/>
</dbReference>
<evidence type="ECO:0000256" key="4">
    <source>
        <dbReference type="HAMAP-Rule" id="MF_01030"/>
    </source>
</evidence>
<gene>
    <name evidence="4" type="primary">dsdA</name>
    <name evidence="6" type="ORF">AM592_15640</name>
</gene>
<comment type="similarity">
    <text evidence="4">Belongs to the serine/threonine dehydratase family. DsdA subfamily.</text>
</comment>
<evidence type="ECO:0000313" key="6">
    <source>
        <dbReference type="EMBL" id="ALC82862.1"/>
    </source>
</evidence>
<keyword evidence="3 4" id="KW-0456">Lyase</keyword>
<evidence type="ECO:0000256" key="1">
    <source>
        <dbReference type="ARBA" id="ARBA00001933"/>
    </source>
</evidence>
<dbReference type="InterPro" id="IPR011780">
    <property type="entry name" value="D_Ser_am_lyase"/>
</dbReference>
<dbReference type="PROSITE" id="PS00165">
    <property type="entry name" value="DEHYDRATASE_SER_THR"/>
    <property type="match status" value="1"/>
</dbReference>
<dbReference type="GO" id="GO:0008721">
    <property type="term" value="F:D-serine ammonia-lyase activity"/>
    <property type="evidence" value="ECO:0007669"/>
    <property type="project" value="UniProtKB-EC"/>
</dbReference>
<dbReference type="STRING" id="1441095.AM592_15640"/>
<dbReference type="InterPro" id="IPR000634">
    <property type="entry name" value="Ser/Thr_deHydtase_PyrdxlP-BS"/>
</dbReference>
<feature type="modified residue" description="N6-(pyridoxal phosphate)lysine" evidence="4">
    <location>
        <position position="118"/>
    </location>
</feature>
<dbReference type="InterPro" id="IPR050147">
    <property type="entry name" value="Ser/Thr_Dehydratase"/>
</dbReference>
<dbReference type="Pfam" id="PF00291">
    <property type="entry name" value="PALP"/>
    <property type="match status" value="1"/>
</dbReference>
<dbReference type="InterPro" id="IPR001926">
    <property type="entry name" value="TrpB-like_PALP"/>
</dbReference>
<dbReference type="PANTHER" id="PTHR48078:SF9">
    <property type="entry name" value="D-SERINE DEHYDRATASE"/>
    <property type="match status" value="1"/>
</dbReference>
<evidence type="ECO:0000313" key="7">
    <source>
        <dbReference type="Proteomes" id="UP000067625"/>
    </source>
</evidence>
<dbReference type="EC" id="4.3.1.18" evidence="4"/>
<dbReference type="Proteomes" id="UP000067625">
    <property type="component" value="Chromosome"/>
</dbReference>
<keyword evidence="2 4" id="KW-0663">Pyridoxal phosphate</keyword>